<dbReference type="Gene3D" id="3.10.310.10">
    <property type="entry name" value="Diaminopimelate Epimerase, Chain A, domain 1"/>
    <property type="match status" value="2"/>
</dbReference>
<evidence type="ECO:0000256" key="1">
    <source>
        <dbReference type="ARBA" id="ARBA00008270"/>
    </source>
</evidence>
<dbReference type="AlphaFoldDB" id="A0A222FGC1"/>
<evidence type="ECO:0000256" key="3">
    <source>
        <dbReference type="PIRSR" id="PIRSR016184-1"/>
    </source>
</evidence>
<dbReference type="PANTHER" id="PTHR13774:SF39">
    <property type="entry name" value="BIOSYNTHESIS PROTEIN, PUTATIVE-RELATED"/>
    <property type="match status" value="1"/>
</dbReference>
<dbReference type="KEGG" id="bsan:CHH28_02650"/>
<dbReference type="GO" id="GO:0016853">
    <property type="term" value="F:isomerase activity"/>
    <property type="evidence" value="ECO:0007669"/>
    <property type="project" value="UniProtKB-KW"/>
</dbReference>
<organism evidence="4 5">
    <name type="scientific">Bacterioplanes sanyensis</name>
    <dbReference type="NCBI Taxonomy" id="1249553"/>
    <lineage>
        <taxon>Bacteria</taxon>
        <taxon>Pseudomonadati</taxon>
        <taxon>Pseudomonadota</taxon>
        <taxon>Gammaproteobacteria</taxon>
        <taxon>Oceanospirillales</taxon>
        <taxon>Oceanospirillaceae</taxon>
        <taxon>Bacterioplanes</taxon>
    </lineage>
</organism>
<gene>
    <name evidence="4" type="ORF">CHH28_02650</name>
</gene>
<evidence type="ECO:0000313" key="4">
    <source>
        <dbReference type="EMBL" id="ASP37636.1"/>
    </source>
</evidence>
<dbReference type="OrthoDB" id="9788221at2"/>
<proteinExistence type="inferred from homology"/>
<evidence type="ECO:0000256" key="2">
    <source>
        <dbReference type="ARBA" id="ARBA00023235"/>
    </source>
</evidence>
<keyword evidence="2" id="KW-0413">Isomerase</keyword>
<keyword evidence="5" id="KW-1185">Reference proteome</keyword>
<protein>
    <submittedName>
        <fullName evidence="4">Phenazine biosynthesis protein PhzF</fullName>
    </submittedName>
</protein>
<dbReference type="Proteomes" id="UP000202440">
    <property type="component" value="Chromosome"/>
</dbReference>
<sequence>MEIEVFLVSAFTSQNTDGPQKDCKGTGGNPAGVVFDADILSDADKLAIAKEIGFSETAFVSQHHSADMEVSFFTPTDEVDFCGHATLAVFATLYNLGQLTPGRYTQYTKAGLLAVTIEADGRIVMQQRCPDYLGTLPYEQVSELMGIQASVLASTQLPIEIITTGLTDIFVAVPEGYLDKIQIDNKGLSEFCKQHSLVGLHAFELLQDGDLTASCRNFAPLVGIPEESATGSSTGALACYLNKHVYTGDGSHHFTFEQGKAMNCTSMLTAQVVTEDNKVKQVLVGGYGREIARKQVVL</sequence>
<accession>A0A222FGC1</accession>
<feature type="active site" evidence="3">
    <location>
        <position position="56"/>
    </location>
</feature>
<dbReference type="PANTHER" id="PTHR13774">
    <property type="entry name" value="PHENAZINE BIOSYNTHESIS PROTEIN"/>
    <property type="match status" value="1"/>
</dbReference>
<dbReference type="PIRSF" id="PIRSF016184">
    <property type="entry name" value="PhzC_PhzF"/>
    <property type="match status" value="1"/>
</dbReference>
<reference evidence="4 5" key="1">
    <citation type="submission" date="2017-07" db="EMBL/GenBank/DDBJ databases">
        <title>Annotated genome sequence of Bacterioplanes sanyensis isolated from Red Sea.</title>
        <authorList>
            <person name="Rehman Z.U."/>
        </authorList>
    </citation>
    <scope>NUCLEOTIDE SEQUENCE [LARGE SCALE GENOMIC DNA]</scope>
    <source>
        <strain evidence="4 5">NV9</strain>
    </source>
</reference>
<dbReference type="GO" id="GO:0005737">
    <property type="term" value="C:cytoplasm"/>
    <property type="evidence" value="ECO:0007669"/>
    <property type="project" value="TreeGrafter"/>
</dbReference>
<dbReference type="Pfam" id="PF02567">
    <property type="entry name" value="PhzC-PhzF"/>
    <property type="match status" value="1"/>
</dbReference>
<dbReference type="EMBL" id="CP022530">
    <property type="protein sequence ID" value="ASP37636.1"/>
    <property type="molecule type" value="Genomic_DNA"/>
</dbReference>
<name>A0A222FGC1_9GAMM</name>
<dbReference type="SUPFAM" id="SSF54506">
    <property type="entry name" value="Diaminopimelate epimerase-like"/>
    <property type="match status" value="1"/>
</dbReference>
<evidence type="ECO:0000313" key="5">
    <source>
        <dbReference type="Proteomes" id="UP000202440"/>
    </source>
</evidence>
<dbReference type="InterPro" id="IPR003719">
    <property type="entry name" value="Phenazine_PhzF-like"/>
</dbReference>
<comment type="similarity">
    <text evidence="1">Belongs to the PhzF family.</text>
</comment>
<dbReference type="NCBIfam" id="TIGR00654">
    <property type="entry name" value="PhzF_family"/>
    <property type="match status" value="1"/>
</dbReference>